<dbReference type="Gene3D" id="3.50.50.60">
    <property type="entry name" value="FAD/NAD(P)-binding domain"/>
    <property type="match status" value="1"/>
</dbReference>
<evidence type="ECO:0000259" key="1">
    <source>
        <dbReference type="Pfam" id="PF01266"/>
    </source>
</evidence>
<dbReference type="CDD" id="cd19946">
    <property type="entry name" value="GlpA-like_Fer2_BFD-like"/>
    <property type="match status" value="1"/>
</dbReference>
<evidence type="ECO:0000313" key="3">
    <source>
        <dbReference type="EMBL" id="MBF8436644.1"/>
    </source>
</evidence>
<dbReference type="InterPro" id="IPR052745">
    <property type="entry name" value="G3P_Oxidase/Oxidoreductase"/>
</dbReference>
<proteinExistence type="predicted"/>
<feature type="domain" description="BFD-like [2Fe-2S]-binding" evidence="2">
    <location>
        <begin position="414"/>
        <end position="468"/>
    </location>
</feature>
<dbReference type="SUPFAM" id="SSF54373">
    <property type="entry name" value="FAD-linked reductases, C-terminal domain"/>
    <property type="match status" value="1"/>
</dbReference>
<evidence type="ECO:0000313" key="4">
    <source>
        <dbReference type="Proteomes" id="UP000621436"/>
    </source>
</evidence>
<dbReference type="EMBL" id="JADPIE010000003">
    <property type="protein sequence ID" value="MBF8436644.1"/>
    <property type="molecule type" value="Genomic_DNA"/>
</dbReference>
<gene>
    <name evidence="3" type="ORF">I0Q91_06130</name>
</gene>
<dbReference type="AlphaFoldDB" id="A0A931AU17"/>
<name>A0A931AU17_9FIRM</name>
<accession>A0A931AU17</accession>
<keyword evidence="4" id="KW-1185">Reference proteome</keyword>
<feature type="domain" description="FAD dependent oxidoreductase" evidence="1">
    <location>
        <begin position="7"/>
        <end position="359"/>
    </location>
</feature>
<dbReference type="InterPro" id="IPR007419">
    <property type="entry name" value="BFD-like_2Fe2S-bd_dom"/>
</dbReference>
<dbReference type="Gene3D" id="3.30.9.10">
    <property type="entry name" value="D-Amino Acid Oxidase, subunit A, domain 2"/>
    <property type="match status" value="1"/>
</dbReference>
<dbReference type="PANTHER" id="PTHR42720">
    <property type="entry name" value="GLYCEROL-3-PHOSPHATE DEHYDROGENASE"/>
    <property type="match status" value="1"/>
</dbReference>
<dbReference type="PANTHER" id="PTHR42720:SF1">
    <property type="entry name" value="GLYCEROL 3-PHOSPHATE OXIDASE"/>
    <property type="match status" value="1"/>
</dbReference>
<sequence>MNDKKYDILIVGGGVVGTAIARELSKYNLSIALFEKETDVASGTSKANSGIIHAGYNASKDTLKGRLNIESNPMFDQIVSDLKVPFKRIGSLVVGHSQEDKEKLILEKEKSLAQADIDLRVIEKQELREKEPDLAEDAIVALYAPNAGIISPYKLTIAQAENAANNGVEIHLQTEVKQVLHENNYITGIKTNKGEFYGSVVINAAGLYADKIAATVGENYEIVPRKGEYNLFDKKYGSLVNHVIFPMPSEKSKGILITPTVDGNLLLGPNSYVVDDKDDLEVTEQGLNEIWSGGKKLYPSLPGGGVISSFAGLRATIPADPYNDDFKIEALDKPVGFIDVAGIQSPGLSSAPGIAKMVERLIKDISTEIKAPISLKEKPTYNPELDKLPRLDDYKDHREDWHQVYQEDNNYGEIVCRCEHVTKGEIIAELKKSLAPPTLDALKRRTRASGGRCQGGFCGPRIAEIIAEEFNISPLEVTKNGPGSEILMERVKDIKADRDITYRRQKDEN</sequence>
<dbReference type="Pfam" id="PF01266">
    <property type="entry name" value="DAO"/>
    <property type="match status" value="1"/>
</dbReference>
<evidence type="ECO:0000259" key="2">
    <source>
        <dbReference type="Pfam" id="PF04324"/>
    </source>
</evidence>
<dbReference type="InterPro" id="IPR006076">
    <property type="entry name" value="FAD-dep_OxRdtase"/>
</dbReference>
<dbReference type="InterPro" id="IPR036188">
    <property type="entry name" value="FAD/NAD-bd_sf"/>
</dbReference>
<comment type="caution">
    <text evidence="3">The sequence shown here is derived from an EMBL/GenBank/DDBJ whole genome shotgun (WGS) entry which is preliminary data.</text>
</comment>
<dbReference type="Proteomes" id="UP000621436">
    <property type="component" value="Unassembled WGS sequence"/>
</dbReference>
<dbReference type="InterPro" id="IPR041854">
    <property type="entry name" value="BFD-like_2Fe2S-bd_dom_sf"/>
</dbReference>
<reference evidence="3" key="1">
    <citation type="submission" date="2020-11" db="EMBL/GenBank/DDBJ databases">
        <title>Halonatronomonas betainensis gen. nov., sp. nov. a novel haloalkaliphilic representative of the family Halanaerobiacae capable of betaine degradation.</title>
        <authorList>
            <person name="Boltyanskaya Y."/>
            <person name="Kevbrin V."/>
            <person name="Detkova E."/>
            <person name="Grouzdev D.S."/>
            <person name="Koziaeva V."/>
            <person name="Zhilina T."/>
        </authorList>
    </citation>
    <scope>NUCLEOTIDE SEQUENCE</scope>
    <source>
        <strain evidence="3">Z-7014</strain>
    </source>
</reference>
<organism evidence="3 4">
    <name type="scientific">Halonatronomonas betaini</name>
    <dbReference type="NCBI Taxonomy" id="2778430"/>
    <lineage>
        <taxon>Bacteria</taxon>
        <taxon>Bacillati</taxon>
        <taxon>Bacillota</taxon>
        <taxon>Clostridia</taxon>
        <taxon>Halanaerobiales</taxon>
        <taxon>Halarsenatibacteraceae</taxon>
        <taxon>Halonatronomonas</taxon>
    </lineage>
</organism>
<dbReference type="SUPFAM" id="SSF51905">
    <property type="entry name" value="FAD/NAD(P)-binding domain"/>
    <property type="match status" value="1"/>
</dbReference>
<dbReference type="Pfam" id="PF04324">
    <property type="entry name" value="Fer2_BFD"/>
    <property type="match status" value="1"/>
</dbReference>
<dbReference type="Gene3D" id="1.10.10.1100">
    <property type="entry name" value="BFD-like [2Fe-2S]-binding domain"/>
    <property type="match status" value="1"/>
</dbReference>
<protein>
    <submittedName>
        <fullName evidence="3">NAD(P)/FAD-dependent oxidoreductase</fullName>
    </submittedName>
</protein>
<dbReference type="RefSeq" id="WP_270453552.1">
    <property type="nucleotide sequence ID" value="NZ_JADPIE010000003.1"/>
</dbReference>